<organism evidence="3 4">
    <name type="scientific">Ktedonospora formicarum</name>
    <dbReference type="NCBI Taxonomy" id="2778364"/>
    <lineage>
        <taxon>Bacteria</taxon>
        <taxon>Bacillati</taxon>
        <taxon>Chloroflexota</taxon>
        <taxon>Ktedonobacteria</taxon>
        <taxon>Ktedonobacterales</taxon>
        <taxon>Ktedonobacteraceae</taxon>
        <taxon>Ktedonospora</taxon>
    </lineage>
</organism>
<feature type="region of interest" description="Disordered" evidence="1">
    <location>
        <begin position="1"/>
        <end position="82"/>
    </location>
</feature>
<evidence type="ECO:0000313" key="3">
    <source>
        <dbReference type="EMBL" id="GHO49609.1"/>
    </source>
</evidence>
<reference evidence="3" key="1">
    <citation type="submission" date="2020-10" db="EMBL/GenBank/DDBJ databases">
        <title>Taxonomic study of unclassified bacteria belonging to the class Ktedonobacteria.</title>
        <authorList>
            <person name="Yabe S."/>
            <person name="Wang C.M."/>
            <person name="Zheng Y."/>
            <person name="Sakai Y."/>
            <person name="Cavaletti L."/>
            <person name="Monciardini P."/>
            <person name="Donadio S."/>
        </authorList>
    </citation>
    <scope>NUCLEOTIDE SEQUENCE</scope>
    <source>
        <strain evidence="3">SOSP1-1</strain>
    </source>
</reference>
<evidence type="ECO:0000256" key="1">
    <source>
        <dbReference type="SAM" id="MobiDB-lite"/>
    </source>
</evidence>
<keyword evidence="2" id="KW-0472">Membrane</keyword>
<dbReference type="EMBL" id="BNJF01000005">
    <property type="protein sequence ID" value="GHO49609.1"/>
    <property type="molecule type" value="Genomic_DNA"/>
</dbReference>
<sequence>MRAASAEEQEQTHLTQRSLVRLRPSTGQVTNSSHSKSERKVVRPAVQRASRGHGTTDSLPEIEYATTEDIIPTTKSKPSVRKARQRTHPLFYIGCGMVATLLLTMGLSLALGWGQTALDDLRYGRPRTFQIDAMVGHNEQNGQPSHFIAINLNRRIQIIEISGGDAAHTHIYTGPQLYGPNDDLAPVTLRFLDVNGDHRPDMLVTFQGSRIAYINEKDAFRPALPAEQSQIERALRNS</sequence>
<evidence type="ECO:0000313" key="4">
    <source>
        <dbReference type="Proteomes" id="UP000612362"/>
    </source>
</evidence>
<evidence type="ECO:0000256" key="2">
    <source>
        <dbReference type="SAM" id="Phobius"/>
    </source>
</evidence>
<name>A0A8J3ICJ2_9CHLR</name>
<protein>
    <recommendedName>
        <fullName evidence="5">VCBS repeat-containing protein</fullName>
    </recommendedName>
</protein>
<gene>
    <name evidence="3" type="ORF">KSX_77720</name>
</gene>
<dbReference type="RefSeq" id="WP_220198715.1">
    <property type="nucleotide sequence ID" value="NZ_BNJF01000005.1"/>
</dbReference>
<dbReference type="AlphaFoldDB" id="A0A8J3ICJ2"/>
<accession>A0A8J3ICJ2</accession>
<feature type="transmembrane region" description="Helical" evidence="2">
    <location>
        <begin position="90"/>
        <end position="113"/>
    </location>
</feature>
<evidence type="ECO:0008006" key="5">
    <source>
        <dbReference type="Google" id="ProtNLM"/>
    </source>
</evidence>
<keyword evidence="4" id="KW-1185">Reference proteome</keyword>
<keyword evidence="2" id="KW-1133">Transmembrane helix</keyword>
<keyword evidence="2" id="KW-0812">Transmembrane</keyword>
<feature type="compositionally biased region" description="Polar residues" evidence="1">
    <location>
        <begin position="25"/>
        <end position="34"/>
    </location>
</feature>
<dbReference type="Proteomes" id="UP000612362">
    <property type="component" value="Unassembled WGS sequence"/>
</dbReference>
<comment type="caution">
    <text evidence="3">The sequence shown here is derived from an EMBL/GenBank/DDBJ whole genome shotgun (WGS) entry which is preliminary data.</text>
</comment>
<proteinExistence type="predicted"/>